<organism evidence="3 4">
    <name type="scientific">Levilactobacillus suantsaii</name>
    <dbReference type="NCBI Taxonomy" id="2292255"/>
    <lineage>
        <taxon>Bacteria</taxon>
        <taxon>Bacillati</taxon>
        <taxon>Bacillota</taxon>
        <taxon>Bacilli</taxon>
        <taxon>Lactobacillales</taxon>
        <taxon>Lactobacillaceae</taxon>
        <taxon>Levilactobacillus</taxon>
    </lineage>
</organism>
<protein>
    <submittedName>
        <fullName evidence="3">Uncharacterized protein</fullName>
    </submittedName>
</protein>
<evidence type="ECO:0000256" key="1">
    <source>
        <dbReference type="SAM" id="MobiDB-lite"/>
    </source>
</evidence>
<reference evidence="3 4" key="1">
    <citation type="submission" date="2018-08" db="EMBL/GenBank/DDBJ databases">
        <title>Lactobacillus suantsai sp. nov., isolated from traditional fermented suan-tsai in Taiwan.</title>
        <authorList>
            <person name="Huang C.-H."/>
        </authorList>
    </citation>
    <scope>NUCLEOTIDE SEQUENCE [LARGE SCALE GENOMIC DNA]</scope>
    <source>
        <strain evidence="3 4">BCRC 12945</strain>
    </source>
</reference>
<dbReference type="RefSeq" id="WP_129032637.1">
    <property type="nucleotide sequence ID" value="NZ_CP059603.1"/>
</dbReference>
<feature type="signal peptide" evidence="2">
    <location>
        <begin position="1"/>
        <end position="29"/>
    </location>
</feature>
<comment type="caution">
    <text evidence="3">The sequence shown here is derived from an EMBL/GenBank/DDBJ whole genome shotgun (WGS) entry which is preliminary data.</text>
</comment>
<sequence>MTIRKTLLTTVGLATVVAGLGLTNVTANADTVAPNATPNHAKHAAPAYQTNPYQRQVRLGAPAAHHHNRSMTNQTGNNTTSKKTNTSSNTSSSNSSTSSTSTTSSSSSSSKASGATITESEFETQGVVYLNGNKWTYYSGSVTADGTKISSDGLDSNGYRVVAAPSSVPFGTKIMTPLGMGVVHDRGAAITGNHYDVVIQ</sequence>
<accession>A0A4Q0VHS0</accession>
<proteinExistence type="predicted"/>
<name>A0A4Q0VHS0_9LACO</name>
<keyword evidence="2" id="KW-0732">Signal</keyword>
<feature type="region of interest" description="Disordered" evidence="1">
    <location>
        <begin position="63"/>
        <end position="118"/>
    </location>
</feature>
<feature type="chain" id="PRO_5043444956" evidence="2">
    <location>
        <begin position="30"/>
        <end position="200"/>
    </location>
</feature>
<dbReference type="Proteomes" id="UP000290602">
    <property type="component" value="Unassembled WGS sequence"/>
</dbReference>
<gene>
    <name evidence="3" type="ORF">DXH47_06960</name>
</gene>
<evidence type="ECO:0000256" key="2">
    <source>
        <dbReference type="SAM" id="SignalP"/>
    </source>
</evidence>
<keyword evidence="4" id="KW-1185">Reference proteome</keyword>
<dbReference type="EMBL" id="QXIL01000011">
    <property type="protein sequence ID" value="RXI78500.1"/>
    <property type="molecule type" value="Genomic_DNA"/>
</dbReference>
<dbReference type="AlphaFoldDB" id="A0A4Q0VHS0"/>
<evidence type="ECO:0000313" key="4">
    <source>
        <dbReference type="Proteomes" id="UP000290602"/>
    </source>
</evidence>
<dbReference type="OrthoDB" id="2330061at2"/>
<evidence type="ECO:0000313" key="3">
    <source>
        <dbReference type="EMBL" id="RXI78500.1"/>
    </source>
</evidence>
<feature type="compositionally biased region" description="Low complexity" evidence="1">
    <location>
        <begin position="77"/>
        <end position="111"/>
    </location>
</feature>